<dbReference type="AlphaFoldDB" id="A0AAV4BNC7"/>
<protein>
    <submittedName>
        <fullName evidence="2">Uncharacterized protein</fullName>
    </submittedName>
</protein>
<feature type="region of interest" description="Disordered" evidence="1">
    <location>
        <begin position="128"/>
        <end position="173"/>
    </location>
</feature>
<proteinExistence type="predicted"/>
<dbReference type="Proteomes" id="UP000735302">
    <property type="component" value="Unassembled WGS sequence"/>
</dbReference>
<evidence type="ECO:0000256" key="1">
    <source>
        <dbReference type="SAM" id="MobiDB-lite"/>
    </source>
</evidence>
<organism evidence="2 3">
    <name type="scientific">Plakobranchus ocellatus</name>
    <dbReference type="NCBI Taxonomy" id="259542"/>
    <lineage>
        <taxon>Eukaryota</taxon>
        <taxon>Metazoa</taxon>
        <taxon>Spiralia</taxon>
        <taxon>Lophotrochozoa</taxon>
        <taxon>Mollusca</taxon>
        <taxon>Gastropoda</taxon>
        <taxon>Heterobranchia</taxon>
        <taxon>Euthyneura</taxon>
        <taxon>Panpulmonata</taxon>
        <taxon>Sacoglossa</taxon>
        <taxon>Placobranchoidea</taxon>
        <taxon>Plakobranchidae</taxon>
        <taxon>Plakobranchus</taxon>
    </lineage>
</organism>
<dbReference type="EMBL" id="BLXT01005251">
    <property type="protein sequence ID" value="GFO21098.1"/>
    <property type="molecule type" value="Genomic_DNA"/>
</dbReference>
<comment type="caution">
    <text evidence="2">The sequence shown here is derived from an EMBL/GenBank/DDBJ whole genome shotgun (WGS) entry which is preliminary data.</text>
</comment>
<keyword evidence="3" id="KW-1185">Reference proteome</keyword>
<name>A0AAV4BNC7_9GAST</name>
<accession>A0AAV4BNC7</accession>
<reference evidence="2 3" key="1">
    <citation type="journal article" date="2021" name="Elife">
        <title>Chloroplast acquisition without the gene transfer in kleptoplastic sea slugs, Plakobranchus ocellatus.</title>
        <authorList>
            <person name="Maeda T."/>
            <person name="Takahashi S."/>
            <person name="Yoshida T."/>
            <person name="Shimamura S."/>
            <person name="Takaki Y."/>
            <person name="Nagai Y."/>
            <person name="Toyoda A."/>
            <person name="Suzuki Y."/>
            <person name="Arimoto A."/>
            <person name="Ishii H."/>
            <person name="Satoh N."/>
            <person name="Nishiyama T."/>
            <person name="Hasebe M."/>
            <person name="Maruyama T."/>
            <person name="Minagawa J."/>
            <person name="Obokata J."/>
            <person name="Shigenobu S."/>
        </authorList>
    </citation>
    <scope>NUCLEOTIDE SEQUENCE [LARGE SCALE GENOMIC DNA]</scope>
</reference>
<sequence>MNTCTVMLMVPFEPTDPQITIVRTVSIRNLAGEDLCMSPVHRKQLASGIWQKKTSVYVSCSQRTADTRILRIVSIRNLAGEDLFVCLLFTENSKHQESSRGRPLCMSPVHREQLAPGIWQGKTSVPQQADLRLSGPPSGQGAGNGVRTRNKRIPTEIRADSLATVPPTPPTQL</sequence>
<evidence type="ECO:0000313" key="3">
    <source>
        <dbReference type="Proteomes" id="UP000735302"/>
    </source>
</evidence>
<gene>
    <name evidence="2" type="ORF">PoB_004760300</name>
</gene>
<evidence type="ECO:0000313" key="2">
    <source>
        <dbReference type="EMBL" id="GFO21098.1"/>
    </source>
</evidence>